<evidence type="ECO:0000313" key="2">
    <source>
        <dbReference type="EMBL" id="AUX23407.1"/>
    </source>
</evidence>
<accession>A0A4P2Q280</accession>
<sequence length="110" mass="12030">MTIQERVEQSIGQGRERRRAARVPIATLLALVVAGAALAACSRGVGAPKHREAAPERDGACADPARPRAYFYPAENRTDYAPDDPWKDGCAMLVPDHLFCCPEKATERPR</sequence>
<organism evidence="2 3">
    <name type="scientific">Sorangium cellulosum</name>
    <name type="common">Polyangium cellulosum</name>
    <dbReference type="NCBI Taxonomy" id="56"/>
    <lineage>
        <taxon>Bacteria</taxon>
        <taxon>Pseudomonadati</taxon>
        <taxon>Myxococcota</taxon>
        <taxon>Polyangia</taxon>
        <taxon>Polyangiales</taxon>
        <taxon>Polyangiaceae</taxon>
        <taxon>Sorangium</taxon>
    </lineage>
</organism>
<dbReference type="Proteomes" id="UP000295781">
    <property type="component" value="Chromosome"/>
</dbReference>
<dbReference type="EMBL" id="CP012670">
    <property type="protein sequence ID" value="AUX23407.1"/>
    <property type="molecule type" value="Genomic_DNA"/>
</dbReference>
<dbReference type="RefSeq" id="WP_129348557.1">
    <property type="nucleotide sequence ID" value="NZ_CP012670.1"/>
</dbReference>
<keyword evidence="1" id="KW-0472">Membrane</keyword>
<name>A0A4P2Q280_SORCE</name>
<keyword evidence="1" id="KW-1133">Transmembrane helix</keyword>
<protein>
    <submittedName>
        <fullName evidence="2">Uncharacterized protein</fullName>
    </submittedName>
</protein>
<dbReference type="AlphaFoldDB" id="A0A4P2Q280"/>
<reference evidence="2 3" key="1">
    <citation type="submission" date="2015-09" db="EMBL/GenBank/DDBJ databases">
        <title>Sorangium comparison.</title>
        <authorList>
            <person name="Zaburannyi N."/>
            <person name="Bunk B."/>
            <person name="Overmann J."/>
            <person name="Mueller R."/>
        </authorList>
    </citation>
    <scope>NUCLEOTIDE SEQUENCE [LARGE SCALE GENOMIC DNA]</scope>
    <source>
        <strain evidence="2 3">So ceGT47</strain>
    </source>
</reference>
<evidence type="ECO:0000313" key="3">
    <source>
        <dbReference type="Proteomes" id="UP000295781"/>
    </source>
</evidence>
<gene>
    <name evidence="2" type="ORF">SOCEGT47_039320</name>
</gene>
<proteinExistence type="predicted"/>
<feature type="transmembrane region" description="Helical" evidence="1">
    <location>
        <begin position="21"/>
        <end position="40"/>
    </location>
</feature>
<evidence type="ECO:0000256" key="1">
    <source>
        <dbReference type="SAM" id="Phobius"/>
    </source>
</evidence>
<dbReference type="OrthoDB" id="5521625at2"/>
<keyword evidence="1" id="KW-0812">Transmembrane</keyword>